<gene>
    <name evidence="10" type="ORF">EV44_g5617</name>
</gene>
<dbReference type="OMA" id="HALNHKD"/>
<dbReference type="PROSITE" id="PS00028">
    <property type="entry name" value="ZINC_FINGER_C2H2_1"/>
    <property type="match status" value="2"/>
</dbReference>
<name>A0A0B1P864_UNCNE</name>
<dbReference type="EMBL" id="JNVN01001602">
    <property type="protein sequence ID" value="KHJ33141.1"/>
    <property type="molecule type" value="Genomic_DNA"/>
</dbReference>
<evidence type="ECO:0000256" key="7">
    <source>
        <dbReference type="PROSITE-ProRule" id="PRU00042"/>
    </source>
</evidence>
<accession>A0A0B1P864</accession>
<dbReference type="STRING" id="52586.A0A0B1P864"/>
<evidence type="ECO:0000259" key="9">
    <source>
        <dbReference type="PROSITE" id="PS50157"/>
    </source>
</evidence>
<keyword evidence="6" id="KW-0539">Nucleus</keyword>
<evidence type="ECO:0000313" key="11">
    <source>
        <dbReference type="Proteomes" id="UP000030854"/>
    </source>
</evidence>
<keyword evidence="3" id="KW-0677">Repeat</keyword>
<dbReference type="InterPro" id="IPR051059">
    <property type="entry name" value="VerF-like"/>
</dbReference>
<dbReference type="PANTHER" id="PTHR40626:SF30">
    <property type="entry name" value="FINGER DOMAIN PROTEIN, PUTATIVE (AFU_ORTHOLOGUE AFUA_4G13600)-RELATED"/>
    <property type="match status" value="1"/>
</dbReference>
<comment type="subcellular location">
    <subcellularLocation>
        <location evidence="1">Nucleus</location>
    </subcellularLocation>
</comment>
<dbReference type="GO" id="GO:0008270">
    <property type="term" value="F:zinc ion binding"/>
    <property type="evidence" value="ECO:0007669"/>
    <property type="project" value="UniProtKB-KW"/>
</dbReference>
<evidence type="ECO:0000256" key="4">
    <source>
        <dbReference type="ARBA" id="ARBA00022771"/>
    </source>
</evidence>
<feature type="domain" description="C2H2-type" evidence="9">
    <location>
        <begin position="29"/>
        <end position="58"/>
    </location>
</feature>
<dbReference type="GO" id="GO:0000981">
    <property type="term" value="F:DNA-binding transcription factor activity, RNA polymerase II-specific"/>
    <property type="evidence" value="ECO:0007669"/>
    <property type="project" value="InterPro"/>
</dbReference>
<dbReference type="HOGENOM" id="CLU_056573_0_0_1"/>
<dbReference type="AlphaFoldDB" id="A0A0B1P864"/>
<dbReference type="GO" id="GO:0005634">
    <property type="term" value="C:nucleus"/>
    <property type="evidence" value="ECO:0007669"/>
    <property type="project" value="UniProtKB-SubCell"/>
</dbReference>
<dbReference type="InterPro" id="IPR013087">
    <property type="entry name" value="Znf_C2H2_type"/>
</dbReference>
<dbReference type="InterPro" id="IPR036236">
    <property type="entry name" value="Znf_C2H2_sf"/>
</dbReference>
<comment type="caution">
    <text evidence="10">The sequence shown here is derived from an EMBL/GenBank/DDBJ whole genome shotgun (WGS) entry which is preliminary data.</text>
</comment>
<dbReference type="GO" id="GO:0000785">
    <property type="term" value="C:chromatin"/>
    <property type="evidence" value="ECO:0007669"/>
    <property type="project" value="TreeGrafter"/>
</dbReference>
<evidence type="ECO:0000256" key="1">
    <source>
        <dbReference type="ARBA" id="ARBA00004123"/>
    </source>
</evidence>
<keyword evidence="11" id="KW-1185">Reference proteome</keyword>
<dbReference type="Proteomes" id="UP000030854">
    <property type="component" value="Unassembled WGS sequence"/>
</dbReference>
<organism evidence="10 11">
    <name type="scientific">Uncinula necator</name>
    <name type="common">Grape powdery mildew</name>
    <dbReference type="NCBI Taxonomy" id="52586"/>
    <lineage>
        <taxon>Eukaryota</taxon>
        <taxon>Fungi</taxon>
        <taxon>Dikarya</taxon>
        <taxon>Ascomycota</taxon>
        <taxon>Pezizomycotina</taxon>
        <taxon>Leotiomycetes</taxon>
        <taxon>Erysiphales</taxon>
        <taxon>Erysiphaceae</taxon>
        <taxon>Erysiphe</taxon>
    </lineage>
</organism>
<dbReference type="Gene3D" id="3.30.160.60">
    <property type="entry name" value="Classic Zinc Finger"/>
    <property type="match status" value="1"/>
</dbReference>
<dbReference type="GO" id="GO:0000978">
    <property type="term" value="F:RNA polymerase II cis-regulatory region sequence-specific DNA binding"/>
    <property type="evidence" value="ECO:0007669"/>
    <property type="project" value="InterPro"/>
</dbReference>
<dbReference type="PROSITE" id="PS50157">
    <property type="entry name" value="ZINC_FINGER_C2H2_2"/>
    <property type="match status" value="1"/>
</dbReference>
<evidence type="ECO:0000256" key="5">
    <source>
        <dbReference type="ARBA" id="ARBA00022833"/>
    </source>
</evidence>
<feature type="region of interest" description="Disordered" evidence="8">
    <location>
        <begin position="1"/>
        <end position="21"/>
    </location>
</feature>
<dbReference type="PANTHER" id="PTHR40626">
    <property type="entry name" value="MIP31509P"/>
    <property type="match status" value="1"/>
</dbReference>
<protein>
    <submittedName>
        <fullName evidence="10">Putative krueppel c2h2-type zinc finger protein</fullName>
    </submittedName>
</protein>
<keyword evidence="4 7" id="KW-0863">Zinc-finger</keyword>
<dbReference type="SMART" id="SM00355">
    <property type="entry name" value="ZnF_C2H2"/>
    <property type="match status" value="2"/>
</dbReference>
<evidence type="ECO:0000313" key="10">
    <source>
        <dbReference type="EMBL" id="KHJ33141.1"/>
    </source>
</evidence>
<keyword evidence="5" id="KW-0862">Zinc</keyword>
<evidence type="ECO:0000256" key="6">
    <source>
        <dbReference type="ARBA" id="ARBA00023242"/>
    </source>
</evidence>
<reference evidence="10 11" key="1">
    <citation type="journal article" date="2014" name="BMC Genomics">
        <title>Adaptive genomic structural variation in the grape powdery mildew pathogen, Erysiphe necator.</title>
        <authorList>
            <person name="Jones L."/>
            <person name="Riaz S."/>
            <person name="Morales-Cruz A."/>
            <person name="Amrine K.C."/>
            <person name="McGuire B."/>
            <person name="Gubler W.D."/>
            <person name="Walker M.A."/>
            <person name="Cantu D."/>
        </authorList>
    </citation>
    <scope>NUCLEOTIDE SEQUENCE [LARGE SCALE GENOMIC DNA]</scope>
    <source>
        <strain evidence="11">c</strain>
    </source>
</reference>
<evidence type="ECO:0000256" key="8">
    <source>
        <dbReference type="SAM" id="MobiDB-lite"/>
    </source>
</evidence>
<evidence type="ECO:0000256" key="3">
    <source>
        <dbReference type="ARBA" id="ARBA00022737"/>
    </source>
</evidence>
<dbReference type="SUPFAM" id="SSF57667">
    <property type="entry name" value="beta-beta-alpha zinc fingers"/>
    <property type="match status" value="1"/>
</dbReference>
<proteinExistence type="predicted"/>
<evidence type="ECO:0000256" key="2">
    <source>
        <dbReference type="ARBA" id="ARBA00022723"/>
    </source>
</evidence>
<feature type="compositionally biased region" description="Low complexity" evidence="8">
    <location>
        <begin position="1"/>
        <end position="17"/>
    </location>
</feature>
<sequence length="314" mass="36004">MAPNPNRSLLPSSSSESNAKRENVVKKKFACSFSGCGKCFSRSEHLQRHALNHKDGDNTCLRCMTHFRRRDLLDRHMARHKEKDDKAGGEGLGFLATRKKLYKNAEGKIVNARRPLCEYELVKRRQFCRSKKKETKPKSLIEYGSLVTSDCILGLPNQQKVDELSKSSWQEIAALPSPPTSDVDPEAFRSNFRDVVIENTENLYYDQWSGVSQCQPEIYSPQIILARHPEYVSSPVWASHQFQTFMGAVGETTSEDLFRIETGLYDWQSWNNQVIMSRCRDERDDGLEEKRRQWPPNLAHHGGVIRKGHSLNSC</sequence>
<keyword evidence="2" id="KW-0479">Metal-binding</keyword>